<dbReference type="CDD" id="cd06261">
    <property type="entry name" value="TM_PBP2"/>
    <property type="match status" value="1"/>
</dbReference>
<dbReference type="InterPro" id="IPR000515">
    <property type="entry name" value="MetI-like"/>
</dbReference>
<keyword evidence="5 7" id="KW-1133">Transmembrane helix</keyword>
<organism evidence="9 10">
    <name type="scientific">Ammoniphilus resinae</name>
    <dbReference type="NCBI Taxonomy" id="861532"/>
    <lineage>
        <taxon>Bacteria</taxon>
        <taxon>Bacillati</taxon>
        <taxon>Bacillota</taxon>
        <taxon>Bacilli</taxon>
        <taxon>Bacillales</taxon>
        <taxon>Paenibacillaceae</taxon>
        <taxon>Aneurinibacillus group</taxon>
        <taxon>Ammoniphilus</taxon>
    </lineage>
</organism>
<feature type="transmembrane region" description="Helical" evidence="7">
    <location>
        <begin position="162"/>
        <end position="179"/>
    </location>
</feature>
<dbReference type="NCBIfam" id="NF045476">
    <property type="entry name" value="Opp4C"/>
    <property type="match status" value="1"/>
</dbReference>
<gene>
    <name evidence="9" type="ORF">J2Z37_002943</name>
</gene>
<reference evidence="9 10" key="1">
    <citation type="submission" date="2021-03" db="EMBL/GenBank/DDBJ databases">
        <title>Genomic Encyclopedia of Type Strains, Phase IV (KMG-IV): sequencing the most valuable type-strain genomes for metagenomic binning, comparative biology and taxonomic classification.</title>
        <authorList>
            <person name="Goeker M."/>
        </authorList>
    </citation>
    <scope>NUCLEOTIDE SEQUENCE [LARGE SCALE GENOMIC DNA]</scope>
    <source>
        <strain evidence="9 10">DSM 24738</strain>
    </source>
</reference>
<evidence type="ECO:0000256" key="6">
    <source>
        <dbReference type="ARBA" id="ARBA00023136"/>
    </source>
</evidence>
<evidence type="ECO:0000313" key="9">
    <source>
        <dbReference type="EMBL" id="MBP1932932.1"/>
    </source>
</evidence>
<sequence>MEKIPFHAFVHESTRKDRSDQSFLKITIKRFCMNKLAVIGFLALVVIIFGSLFAPFLVSHNPAAQNLMERLQPPSSMHWFGTDEYGRDIFSRVFYGARVSLLVGFASVLGGIFVGTMIGAMAGFYGGWVDNILMRMVDLVNAFPSIFLLITIVTLLEPSLTNIVIVFILLGWTGTARLVRGEFLKIRQEEYIWAAKSIGMSNLRIMLFHMLPNAIGPIIVAATLGVGGVILAESGLSFLGLGIQPPTPSWGNMLQGAQSLSIMVMAPWYPFFPGLMILITVLAFNFVGDGLRDAMDPKLDGRR</sequence>
<dbReference type="SUPFAM" id="SSF161098">
    <property type="entry name" value="MetI-like"/>
    <property type="match status" value="1"/>
</dbReference>
<protein>
    <submittedName>
        <fullName evidence="9">Peptide/nickel transport system permease protein</fullName>
    </submittedName>
</protein>
<keyword evidence="2 7" id="KW-0813">Transport</keyword>
<dbReference type="PANTHER" id="PTHR43386">
    <property type="entry name" value="OLIGOPEPTIDE TRANSPORT SYSTEM PERMEASE PROTEIN APPC"/>
    <property type="match status" value="1"/>
</dbReference>
<comment type="caution">
    <text evidence="9">The sequence shown here is derived from an EMBL/GenBank/DDBJ whole genome shotgun (WGS) entry which is preliminary data.</text>
</comment>
<dbReference type="InterPro" id="IPR025966">
    <property type="entry name" value="OppC_N"/>
</dbReference>
<evidence type="ECO:0000256" key="3">
    <source>
        <dbReference type="ARBA" id="ARBA00022475"/>
    </source>
</evidence>
<dbReference type="InterPro" id="IPR050366">
    <property type="entry name" value="BP-dependent_transpt_permease"/>
</dbReference>
<evidence type="ECO:0000256" key="1">
    <source>
        <dbReference type="ARBA" id="ARBA00004651"/>
    </source>
</evidence>
<evidence type="ECO:0000256" key="2">
    <source>
        <dbReference type="ARBA" id="ARBA00022448"/>
    </source>
</evidence>
<feature type="transmembrane region" description="Helical" evidence="7">
    <location>
        <begin position="137"/>
        <end position="156"/>
    </location>
</feature>
<feature type="transmembrane region" description="Helical" evidence="7">
    <location>
        <begin position="36"/>
        <end position="58"/>
    </location>
</feature>
<evidence type="ECO:0000256" key="7">
    <source>
        <dbReference type="RuleBase" id="RU363032"/>
    </source>
</evidence>
<keyword evidence="6 7" id="KW-0472">Membrane</keyword>
<feature type="domain" description="ABC transmembrane type-1" evidence="8">
    <location>
        <begin position="97"/>
        <end position="288"/>
    </location>
</feature>
<feature type="transmembrane region" description="Helical" evidence="7">
    <location>
        <begin position="268"/>
        <end position="288"/>
    </location>
</feature>
<name>A0ABS4GSB7_9BACL</name>
<comment type="similarity">
    <text evidence="7">Belongs to the binding-protein-dependent transport system permease family.</text>
</comment>
<dbReference type="Pfam" id="PF00528">
    <property type="entry name" value="BPD_transp_1"/>
    <property type="match status" value="1"/>
</dbReference>
<dbReference type="Gene3D" id="1.10.3720.10">
    <property type="entry name" value="MetI-like"/>
    <property type="match status" value="1"/>
</dbReference>
<dbReference type="Pfam" id="PF12911">
    <property type="entry name" value="OppC_N"/>
    <property type="match status" value="1"/>
</dbReference>
<evidence type="ECO:0000256" key="4">
    <source>
        <dbReference type="ARBA" id="ARBA00022692"/>
    </source>
</evidence>
<evidence type="ECO:0000313" key="10">
    <source>
        <dbReference type="Proteomes" id="UP001519343"/>
    </source>
</evidence>
<dbReference type="RefSeq" id="WP_245203811.1">
    <property type="nucleotide sequence ID" value="NZ_JAGGKT010000008.1"/>
</dbReference>
<keyword evidence="10" id="KW-1185">Reference proteome</keyword>
<dbReference type="Proteomes" id="UP001519343">
    <property type="component" value="Unassembled WGS sequence"/>
</dbReference>
<proteinExistence type="inferred from homology"/>
<dbReference type="EMBL" id="JAGGKT010000008">
    <property type="protein sequence ID" value="MBP1932932.1"/>
    <property type="molecule type" value="Genomic_DNA"/>
</dbReference>
<comment type="subcellular location">
    <subcellularLocation>
        <location evidence="1 7">Cell membrane</location>
        <topology evidence="1 7">Multi-pass membrane protein</topology>
    </subcellularLocation>
</comment>
<dbReference type="PROSITE" id="PS50928">
    <property type="entry name" value="ABC_TM1"/>
    <property type="match status" value="1"/>
</dbReference>
<evidence type="ECO:0000256" key="5">
    <source>
        <dbReference type="ARBA" id="ARBA00022989"/>
    </source>
</evidence>
<dbReference type="PANTHER" id="PTHR43386:SF1">
    <property type="entry name" value="D,D-DIPEPTIDE TRANSPORT SYSTEM PERMEASE PROTEIN DDPC-RELATED"/>
    <property type="match status" value="1"/>
</dbReference>
<keyword evidence="3" id="KW-1003">Cell membrane</keyword>
<evidence type="ECO:0000259" key="8">
    <source>
        <dbReference type="PROSITE" id="PS50928"/>
    </source>
</evidence>
<feature type="transmembrane region" description="Helical" evidence="7">
    <location>
        <begin position="101"/>
        <end position="125"/>
    </location>
</feature>
<accession>A0ABS4GSB7</accession>
<dbReference type="InterPro" id="IPR053523">
    <property type="entry name" value="Oligopeptide_permease_AppC"/>
</dbReference>
<keyword evidence="4 7" id="KW-0812">Transmembrane</keyword>
<feature type="transmembrane region" description="Helical" evidence="7">
    <location>
        <begin position="210"/>
        <end position="232"/>
    </location>
</feature>
<dbReference type="InterPro" id="IPR035906">
    <property type="entry name" value="MetI-like_sf"/>
</dbReference>